<evidence type="ECO:0000313" key="4">
    <source>
        <dbReference type="Proteomes" id="UP000013827"/>
    </source>
</evidence>
<evidence type="ECO:0000256" key="1">
    <source>
        <dbReference type="PROSITE-ProRule" id="PRU00259"/>
    </source>
</evidence>
<proteinExistence type="predicted"/>
<dbReference type="RefSeq" id="XP_005786883.1">
    <property type="nucleotide sequence ID" value="XM_005786826.1"/>
</dbReference>
<accession>A0A0D3KFB9</accession>
<feature type="repeat" description="ARM" evidence="1">
    <location>
        <begin position="258"/>
        <end position="300"/>
    </location>
</feature>
<dbReference type="PaxDb" id="2903-EOD34454"/>
<dbReference type="PROSITE" id="PS50176">
    <property type="entry name" value="ARM_REPEAT"/>
    <property type="match status" value="1"/>
</dbReference>
<dbReference type="AlphaFoldDB" id="A0A0D3KFB9"/>
<dbReference type="HOGENOM" id="CLU_904430_0_0_1"/>
<dbReference type="eggNOG" id="ENOG502SGX8">
    <property type="taxonomic scope" value="Eukaryota"/>
</dbReference>
<dbReference type="KEGG" id="ehx:EMIHUDRAFT_441276"/>
<protein>
    <submittedName>
        <fullName evidence="3">Uncharacterized protein</fullName>
    </submittedName>
</protein>
<sequence>MSVAAITNMEAHGPKDEVGQLEVSQKNLLSSHWAYVDGAFFVPSKYLRQPSQGPLVSDETLCVLVYWKIKDYAKFLAGVKDFQHLTRQEEKVKYYGFCVYGSKAICREGYDSAEGFLEHLQNVDGPLKTAMQCADIESVEVHGPSSEVNKLRERLKSFPAVFWPYPNDSFLAPAQFSCEPLREAEEQRIRRDAADRYAADKARARQKAVDRSRRERARQKEEERAWQEAVERSRREAEEELQARTAQLQIAVAAAEAGDFAPLVSLARDGTDGQKEQAARALRNLACNADNQVAIARAGGRRSAAGAA</sequence>
<dbReference type="InterPro" id="IPR016024">
    <property type="entry name" value="ARM-type_fold"/>
</dbReference>
<dbReference type="InterPro" id="IPR011989">
    <property type="entry name" value="ARM-like"/>
</dbReference>
<keyword evidence="4" id="KW-1185">Reference proteome</keyword>
<dbReference type="Gene3D" id="1.25.10.10">
    <property type="entry name" value="Leucine-rich Repeat Variant"/>
    <property type="match status" value="1"/>
</dbReference>
<dbReference type="EnsemblProtists" id="EOD34454">
    <property type="protein sequence ID" value="EOD34454"/>
    <property type="gene ID" value="EMIHUDRAFT_441276"/>
</dbReference>
<dbReference type="GeneID" id="17279724"/>
<organism evidence="3 4">
    <name type="scientific">Emiliania huxleyi (strain CCMP1516)</name>
    <dbReference type="NCBI Taxonomy" id="280463"/>
    <lineage>
        <taxon>Eukaryota</taxon>
        <taxon>Haptista</taxon>
        <taxon>Haptophyta</taxon>
        <taxon>Prymnesiophyceae</taxon>
        <taxon>Isochrysidales</taxon>
        <taxon>Noelaerhabdaceae</taxon>
        <taxon>Emiliania</taxon>
    </lineage>
</organism>
<name>A0A0D3KFB9_EMIH1</name>
<dbReference type="SUPFAM" id="SSF48371">
    <property type="entry name" value="ARM repeat"/>
    <property type="match status" value="1"/>
</dbReference>
<dbReference type="Proteomes" id="UP000013827">
    <property type="component" value="Unassembled WGS sequence"/>
</dbReference>
<evidence type="ECO:0000256" key="2">
    <source>
        <dbReference type="SAM" id="MobiDB-lite"/>
    </source>
</evidence>
<feature type="region of interest" description="Disordered" evidence="2">
    <location>
        <begin position="192"/>
        <end position="230"/>
    </location>
</feature>
<dbReference type="InterPro" id="IPR000225">
    <property type="entry name" value="Armadillo"/>
</dbReference>
<reference evidence="4" key="1">
    <citation type="journal article" date="2013" name="Nature">
        <title>Pan genome of the phytoplankton Emiliania underpins its global distribution.</title>
        <authorList>
            <person name="Read B.A."/>
            <person name="Kegel J."/>
            <person name="Klute M.J."/>
            <person name="Kuo A."/>
            <person name="Lefebvre S.C."/>
            <person name="Maumus F."/>
            <person name="Mayer C."/>
            <person name="Miller J."/>
            <person name="Monier A."/>
            <person name="Salamov A."/>
            <person name="Young J."/>
            <person name="Aguilar M."/>
            <person name="Claverie J.M."/>
            <person name="Frickenhaus S."/>
            <person name="Gonzalez K."/>
            <person name="Herman E.K."/>
            <person name="Lin Y.C."/>
            <person name="Napier J."/>
            <person name="Ogata H."/>
            <person name="Sarno A.F."/>
            <person name="Shmutz J."/>
            <person name="Schroeder D."/>
            <person name="de Vargas C."/>
            <person name="Verret F."/>
            <person name="von Dassow P."/>
            <person name="Valentin K."/>
            <person name="Van de Peer Y."/>
            <person name="Wheeler G."/>
            <person name="Dacks J.B."/>
            <person name="Delwiche C.F."/>
            <person name="Dyhrman S.T."/>
            <person name="Glockner G."/>
            <person name="John U."/>
            <person name="Richards T."/>
            <person name="Worden A.Z."/>
            <person name="Zhang X."/>
            <person name="Grigoriev I.V."/>
            <person name="Allen A.E."/>
            <person name="Bidle K."/>
            <person name="Borodovsky M."/>
            <person name="Bowler C."/>
            <person name="Brownlee C."/>
            <person name="Cock J.M."/>
            <person name="Elias M."/>
            <person name="Gladyshev V.N."/>
            <person name="Groth M."/>
            <person name="Guda C."/>
            <person name="Hadaegh A."/>
            <person name="Iglesias-Rodriguez M.D."/>
            <person name="Jenkins J."/>
            <person name="Jones B.M."/>
            <person name="Lawson T."/>
            <person name="Leese F."/>
            <person name="Lindquist E."/>
            <person name="Lobanov A."/>
            <person name="Lomsadze A."/>
            <person name="Malik S.B."/>
            <person name="Marsh M.E."/>
            <person name="Mackinder L."/>
            <person name="Mock T."/>
            <person name="Mueller-Roeber B."/>
            <person name="Pagarete A."/>
            <person name="Parker M."/>
            <person name="Probert I."/>
            <person name="Quesneville H."/>
            <person name="Raines C."/>
            <person name="Rensing S.A."/>
            <person name="Riano-Pachon D.M."/>
            <person name="Richier S."/>
            <person name="Rokitta S."/>
            <person name="Shiraiwa Y."/>
            <person name="Soanes D.M."/>
            <person name="van der Giezen M."/>
            <person name="Wahlund T.M."/>
            <person name="Williams B."/>
            <person name="Wilson W."/>
            <person name="Wolfe G."/>
            <person name="Wurch L.L."/>
        </authorList>
    </citation>
    <scope>NUCLEOTIDE SEQUENCE</scope>
</reference>
<reference evidence="3" key="2">
    <citation type="submission" date="2024-10" db="UniProtKB">
        <authorList>
            <consortium name="EnsemblProtists"/>
        </authorList>
    </citation>
    <scope>IDENTIFICATION</scope>
</reference>
<evidence type="ECO:0000313" key="3">
    <source>
        <dbReference type="EnsemblProtists" id="EOD34454"/>
    </source>
</evidence>